<dbReference type="AlphaFoldDB" id="A0AAV7IY06"/>
<reference evidence="1 2" key="1">
    <citation type="journal article" date="2021" name="J. Hered.">
        <title>A chromosome-level genome assembly of the parasitoid wasp, Cotesia glomerata (Hymenoptera: Braconidae).</title>
        <authorList>
            <person name="Pinto B.J."/>
            <person name="Weis J.J."/>
            <person name="Gamble T."/>
            <person name="Ode P.J."/>
            <person name="Paul R."/>
            <person name="Zaspel J.M."/>
        </authorList>
    </citation>
    <scope>NUCLEOTIDE SEQUENCE [LARGE SCALE GENOMIC DNA]</scope>
    <source>
        <strain evidence="1">CgM1</strain>
    </source>
</reference>
<comment type="caution">
    <text evidence="1">The sequence shown here is derived from an EMBL/GenBank/DDBJ whole genome shotgun (WGS) entry which is preliminary data.</text>
</comment>
<proteinExistence type="predicted"/>
<keyword evidence="2" id="KW-1185">Reference proteome</keyword>
<accession>A0AAV7IY06</accession>
<name>A0AAV7IY06_COTGL</name>
<organism evidence="1 2">
    <name type="scientific">Cotesia glomerata</name>
    <name type="common">Lepidopteran parasitic wasp</name>
    <name type="synonym">Apanteles glomeratus</name>
    <dbReference type="NCBI Taxonomy" id="32391"/>
    <lineage>
        <taxon>Eukaryota</taxon>
        <taxon>Metazoa</taxon>
        <taxon>Ecdysozoa</taxon>
        <taxon>Arthropoda</taxon>
        <taxon>Hexapoda</taxon>
        <taxon>Insecta</taxon>
        <taxon>Pterygota</taxon>
        <taxon>Neoptera</taxon>
        <taxon>Endopterygota</taxon>
        <taxon>Hymenoptera</taxon>
        <taxon>Apocrita</taxon>
        <taxon>Ichneumonoidea</taxon>
        <taxon>Braconidae</taxon>
        <taxon>Microgastrinae</taxon>
        <taxon>Cotesia</taxon>
    </lineage>
</organism>
<evidence type="ECO:0000313" key="1">
    <source>
        <dbReference type="EMBL" id="KAH0563568.1"/>
    </source>
</evidence>
<sequence length="185" mass="21350">MKKIDKFLALPSQQTRKLEYCCGPSNSSSNNGEVSIASEPQFKEISFYELMPLPLKCMEKTQRVRRKAINYRGTLVMKDLYDKTDDNIKKISDLKKRKTKPIKKSNFREQKNWYCHGCEEDEIADTRQFIKCSKRYHEACLGLRVDDTDSSKDFEFGATRVRVCCQGGKLRQSFVSEGAGMNSEC</sequence>
<protein>
    <submittedName>
        <fullName evidence="1">Uncharacterized protein</fullName>
    </submittedName>
</protein>
<evidence type="ECO:0000313" key="2">
    <source>
        <dbReference type="Proteomes" id="UP000826195"/>
    </source>
</evidence>
<gene>
    <name evidence="1" type="ORF">KQX54_002454</name>
</gene>
<dbReference type="EMBL" id="JAHXZJ010000002">
    <property type="protein sequence ID" value="KAH0563568.1"/>
    <property type="molecule type" value="Genomic_DNA"/>
</dbReference>
<dbReference type="Proteomes" id="UP000826195">
    <property type="component" value="Unassembled WGS sequence"/>
</dbReference>